<sequence>MGFIGELVKEEIDKTPGMDEDKLSNLLGLEHLEFLEYINGDRILPDELLIEIAVILDSSLLQCFVAGAIAGFMSFNQDKADFYITAKNSINHLEKTMGLTKRVLRFTHNKNSIADLSREEVMLYRQMINMLKDTGHFCKVLQLAVEKMDKNFSNETGNKSSNIDYISNKFKKYKTAAGILCTADKK</sequence>
<dbReference type="AlphaFoldDB" id="A0A8A7K533"/>
<protein>
    <submittedName>
        <fullName evidence="1">Uncharacterized protein</fullName>
    </submittedName>
</protein>
<name>A0A8A7K533_9FIRM</name>
<dbReference type="EMBL" id="CP046640">
    <property type="protein sequence ID" value="QTL96796.1"/>
    <property type="molecule type" value="Genomic_DNA"/>
</dbReference>
<organism evidence="1 2">
    <name type="scientific">Iocasia fonsfrigidae</name>
    <dbReference type="NCBI Taxonomy" id="2682810"/>
    <lineage>
        <taxon>Bacteria</taxon>
        <taxon>Bacillati</taxon>
        <taxon>Bacillota</taxon>
        <taxon>Clostridia</taxon>
        <taxon>Halanaerobiales</taxon>
        <taxon>Halanaerobiaceae</taxon>
        <taxon>Iocasia</taxon>
    </lineage>
</organism>
<dbReference type="Proteomes" id="UP000665020">
    <property type="component" value="Chromosome"/>
</dbReference>
<dbReference type="KEGG" id="ifn:GM661_01805"/>
<gene>
    <name evidence="1" type="ORF">GM661_01805</name>
</gene>
<evidence type="ECO:0000313" key="1">
    <source>
        <dbReference type="EMBL" id="QTL96796.1"/>
    </source>
</evidence>
<dbReference type="RefSeq" id="WP_230868486.1">
    <property type="nucleotide sequence ID" value="NZ_CP046640.1"/>
</dbReference>
<accession>A0A8A7K533</accession>
<keyword evidence="2" id="KW-1185">Reference proteome</keyword>
<evidence type="ECO:0000313" key="2">
    <source>
        <dbReference type="Proteomes" id="UP000665020"/>
    </source>
</evidence>
<proteinExistence type="predicted"/>
<reference evidence="1" key="1">
    <citation type="submission" date="2019-12" db="EMBL/GenBank/DDBJ databases">
        <authorList>
            <person name="zhang j."/>
            <person name="sun C.M."/>
        </authorList>
    </citation>
    <scope>NUCLEOTIDE SEQUENCE</scope>
    <source>
        <strain evidence="1">NS-1</strain>
    </source>
</reference>